<evidence type="ECO:0000313" key="5">
    <source>
        <dbReference type="Proteomes" id="UP000179214"/>
    </source>
</evidence>
<dbReference type="InterPro" id="IPR017255">
    <property type="entry name" value="AcTrfase_GNAT_prd"/>
</dbReference>
<proteinExistence type="predicted"/>
<protein>
    <recommendedName>
        <fullName evidence="3">N-acetyltransferase domain-containing protein</fullName>
    </recommendedName>
</protein>
<dbReference type="AlphaFoldDB" id="A0A1G2I656"/>
<accession>A0A1G2I656</accession>
<keyword evidence="2" id="KW-0012">Acyltransferase</keyword>
<evidence type="ECO:0000256" key="2">
    <source>
        <dbReference type="ARBA" id="ARBA00023315"/>
    </source>
</evidence>
<organism evidence="4 5">
    <name type="scientific">Candidatus Staskawiczbacteria bacterium RIFCSPHIGHO2_12_FULL_38_11</name>
    <dbReference type="NCBI Taxonomy" id="1802209"/>
    <lineage>
        <taxon>Bacteria</taxon>
        <taxon>Candidatus Staskawicziibacteriota</taxon>
    </lineage>
</organism>
<dbReference type="Proteomes" id="UP000179214">
    <property type="component" value="Unassembled WGS sequence"/>
</dbReference>
<dbReference type="PIRSF" id="PIRSF037663">
    <property type="entry name" value="Acetyltransf_GNAT_prd"/>
    <property type="match status" value="1"/>
</dbReference>
<dbReference type="SUPFAM" id="SSF55729">
    <property type="entry name" value="Acyl-CoA N-acyltransferases (Nat)"/>
    <property type="match status" value="1"/>
</dbReference>
<dbReference type="PANTHER" id="PTHR43800:SF1">
    <property type="entry name" value="PEPTIDYL-LYSINE N-ACETYLTRANSFERASE YJAB"/>
    <property type="match status" value="1"/>
</dbReference>
<dbReference type="Pfam" id="PF00583">
    <property type="entry name" value="Acetyltransf_1"/>
    <property type="match status" value="1"/>
</dbReference>
<sequence>MSLQIRWCRPDDFECLTDFDDHFSQRRADKLRAVRYVHSFTCFVADDEGEIVGFMIMENLHDNSHYMSQINVKKSLQRQGVGTQLVRKVFEIIGAGGHISLCVNTDNYPAIKFYESLGFMVCGFTAGYRRGQDKLWYQIDV</sequence>
<dbReference type="CDD" id="cd04301">
    <property type="entry name" value="NAT_SF"/>
    <property type="match status" value="1"/>
</dbReference>
<dbReference type="GO" id="GO:0016747">
    <property type="term" value="F:acyltransferase activity, transferring groups other than amino-acyl groups"/>
    <property type="evidence" value="ECO:0007669"/>
    <property type="project" value="InterPro"/>
</dbReference>
<dbReference type="PANTHER" id="PTHR43800">
    <property type="entry name" value="PEPTIDYL-LYSINE N-ACETYLTRANSFERASE YJAB"/>
    <property type="match status" value="1"/>
</dbReference>
<dbReference type="EMBL" id="MHOV01000013">
    <property type="protein sequence ID" value="OGZ70296.1"/>
    <property type="molecule type" value="Genomic_DNA"/>
</dbReference>
<comment type="caution">
    <text evidence="4">The sequence shown here is derived from an EMBL/GenBank/DDBJ whole genome shotgun (WGS) entry which is preliminary data.</text>
</comment>
<dbReference type="InterPro" id="IPR000182">
    <property type="entry name" value="GNAT_dom"/>
</dbReference>
<evidence type="ECO:0000313" key="4">
    <source>
        <dbReference type="EMBL" id="OGZ70296.1"/>
    </source>
</evidence>
<dbReference type="Gene3D" id="3.40.630.30">
    <property type="match status" value="1"/>
</dbReference>
<evidence type="ECO:0000256" key="1">
    <source>
        <dbReference type="ARBA" id="ARBA00022679"/>
    </source>
</evidence>
<feature type="domain" description="N-acetyltransferase" evidence="3">
    <location>
        <begin position="3"/>
        <end position="141"/>
    </location>
</feature>
<name>A0A1G2I656_9BACT</name>
<keyword evidence="1" id="KW-0808">Transferase</keyword>
<reference evidence="4 5" key="1">
    <citation type="journal article" date="2016" name="Nat. Commun.">
        <title>Thousands of microbial genomes shed light on interconnected biogeochemical processes in an aquifer system.</title>
        <authorList>
            <person name="Anantharaman K."/>
            <person name="Brown C.T."/>
            <person name="Hug L.A."/>
            <person name="Sharon I."/>
            <person name="Castelle C.J."/>
            <person name="Probst A.J."/>
            <person name="Thomas B.C."/>
            <person name="Singh A."/>
            <person name="Wilkins M.J."/>
            <person name="Karaoz U."/>
            <person name="Brodie E.L."/>
            <person name="Williams K.H."/>
            <person name="Hubbard S.S."/>
            <person name="Banfield J.F."/>
        </authorList>
    </citation>
    <scope>NUCLEOTIDE SEQUENCE [LARGE SCALE GENOMIC DNA]</scope>
</reference>
<dbReference type="InterPro" id="IPR016181">
    <property type="entry name" value="Acyl_CoA_acyltransferase"/>
</dbReference>
<dbReference type="PROSITE" id="PS51186">
    <property type="entry name" value="GNAT"/>
    <property type="match status" value="1"/>
</dbReference>
<gene>
    <name evidence="4" type="ORF">A3F47_01680</name>
</gene>
<evidence type="ECO:0000259" key="3">
    <source>
        <dbReference type="PROSITE" id="PS51186"/>
    </source>
</evidence>